<dbReference type="EMBL" id="BOMY01000061">
    <property type="protein sequence ID" value="GIF26530.1"/>
    <property type="molecule type" value="Genomic_DNA"/>
</dbReference>
<gene>
    <name evidence="1" type="ORF">Ate02nite_92600</name>
</gene>
<sequence>MDVPPEPSDGERQAARLRSIDDGLSAFHQRAAHREAVIDRLHEENQLLREGQRRSLLQPVLVDLLNLYDGLFQQSRRLTGMPERAAEQALFESFADDVAMALERCGAMITTAEPGEPYERGRHVAAGFTDHVDPAADGTVAEMVAVGLIDQENGQIRRPVRVRLYRAVVPEKLRTGGDHADVRN</sequence>
<dbReference type="AlphaFoldDB" id="A0A919NWJ5"/>
<dbReference type="Proteomes" id="UP000623608">
    <property type="component" value="Unassembled WGS sequence"/>
</dbReference>
<proteinExistence type="predicted"/>
<evidence type="ECO:0008006" key="3">
    <source>
        <dbReference type="Google" id="ProtNLM"/>
    </source>
</evidence>
<evidence type="ECO:0000313" key="2">
    <source>
        <dbReference type="Proteomes" id="UP000623608"/>
    </source>
</evidence>
<keyword evidence="2" id="KW-1185">Reference proteome</keyword>
<name>A0A919NWJ5_9ACTN</name>
<organism evidence="1 2">
    <name type="scientific">Paractinoplanes tereljensis</name>
    <dbReference type="NCBI Taxonomy" id="571912"/>
    <lineage>
        <taxon>Bacteria</taxon>
        <taxon>Bacillati</taxon>
        <taxon>Actinomycetota</taxon>
        <taxon>Actinomycetes</taxon>
        <taxon>Micromonosporales</taxon>
        <taxon>Micromonosporaceae</taxon>
        <taxon>Paractinoplanes</taxon>
    </lineage>
</organism>
<accession>A0A919NWJ5</accession>
<protein>
    <recommendedName>
        <fullName evidence="3">Nucleotide exchange factor GrpE</fullName>
    </recommendedName>
</protein>
<comment type="caution">
    <text evidence="1">The sequence shown here is derived from an EMBL/GenBank/DDBJ whole genome shotgun (WGS) entry which is preliminary data.</text>
</comment>
<dbReference type="RefSeq" id="WP_203814329.1">
    <property type="nucleotide sequence ID" value="NZ_BOMY01000061.1"/>
</dbReference>
<evidence type="ECO:0000313" key="1">
    <source>
        <dbReference type="EMBL" id="GIF26530.1"/>
    </source>
</evidence>
<reference evidence="1" key="1">
    <citation type="submission" date="2021-01" db="EMBL/GenBank/DDBJ databases">
        <title>Whole genome shotgun sequence of Actinoplanes tereljensis NBRC 105297.</title>
        <authorList>
            <person name="Komaki H."/>
            <person name="Tamura T."/>
        </authorList>
    </citation>
    <scope>NUCLEOTIDE SEQUENCE</scope>
    <source>
        <strain evidence="1">NBRC 105297</strain>
    </source>
</reference>